<dbReference type="AlphaFoldDB" id="A0A941B2T6"/>
<evidence type="ECO:0000256" key="1">
    <source>
        <dbReference type="SAM" id="Phobius"/>
    </source>
</evidence>
<proteinExistence type="predicted"/>
<evidence type="ECO:0000313" key="3">
    <source>
        <dbReference type="Proteomes" id="UP000677875"/>
    </source>
</evidence>
<protein>
    <submittedName>
        <fullName evidence="2">Uncharacterized protein</fullName>
    </submittedName>
</protein>
<keyword evidence="1" id="KW-0472">Membrane</keyword>
<keyword evidence="1" id="KW-1133">Transmembrane helix</keyword>
<accession>A0A941B2T6</accession>
<dbReference type="Proteomes" id="UP000677875">
    <property type="component" value="Unassembled WGS sequence"/>
</dbReference>
<comment type="caution">
    <text evidence="2">The sequence shown here is derived from an EMBL/GenBank/DDBJ whole genome shotgun (WGS) entry which is preliminary data.</text>
</comment>
<name>A0A941B2T6_9ACTN</name>
<dbReference type="EMBL" id="JAGPNL010000003">
    <property type="protein sequence ID" value="MBQ0827532.1"/>
    <property type="molecule type" value="Genomic_DNA"/>
</dbReference>
<gene>
    <name evidence="2" type="ORF">J5Y05_13575</name>
</gene>
<keyword evidence="1" id="KW-0812">Transmembrane</keyword>
<dbReference type="RefSeq" id="WP_210871991.1">
    <property type="nucleotide sequence ID" value="NZ_JAGPNL010000003.1"/>
</dbReference>
<feature type="transmembrane region" description="Helical" evidence="1">
    <location>
        <begin position="30"/>
        <end position="52"/>
    </location>
</feature>
<evidence type="ECO:0000313" key="2">
    <source>
        <dbReference type="EMBL" id="MBQ0827532.1"/>
    </source>
</evidence>
<keyword evidence="3" id="KW-1185">Reference proteome</keyword>
<reference evidence="2" key="1">
    <citation type="submission" date="2021-04" db="EMBL/GenBank/DDBJ databases">
        <title>Genome seq and assembly of Streptomyces sp. RG38.</title>
        <authorList>
            <person name="Chhetri G."/>
        </authorList>
    </citation>
    <scope>NUCLEOTIDE SEQUENCE</scope>
    <source>
        <strain evidence="2">RG38</strain>
    </source>
</reference>
<organism evidence="2 3">
    <name type="scientific">Streptomyces tagetis</name>
    <dbReference type="NCBI Taxonomy" id="2820809"/>
    <lineage>
        <taxon>Bacteria</taxon>
        <taxon>Bacillati</taxon>
        <taxon>Actinomycetota</taxon>
        <taxon>Actinomycetes</taxon>
        <taxon>Kitasatosporales</taxon>
        <taxon>Streptomycetaceae</taxon>
        <taxon>Streptomyces</taxon>
    </lineage>
</organism>
<sequence length="58" mass="6038">MSSRTAVLGFFMAVGGLAGGLRGAVDGEGVWAVLGLFALGLLGVLLVVRYFVRLDGRR</sequence>